<evidence type="ECO:0000256" key="1">
    <source>
        <dbReference type="SAM" id="MobiDB-lite"/>
    </source>
</evidence>
<dbReference type="GeneID" id="87877738"/>
<proteinExistence type="predicted"/>
<comment type="caution">
    <text evidence="2">The sequence shown here is derived from an EMBL/GenBank/DDBJ whole genome shotgun (WGS) entry which is preliminary data.</text>
</comment>
<name>A0AAJ0MSX4_9PEZI</name>
<feature type="region of interest" description="Disordered" evidence="1">
    <location>
        <begin position="41"/>
        <end position="60"/>
    </location>
</feature>
<sequence>MNPLEEASEQRHQAYLEKKRDTYHTMKRDFPARWRAMAAKNGAANKRRYRHLKENNPEEHAALRRKYAETSETEEQTGDPECRPSRFRIFEAGYNAQNLPKSLVVKTILPGVDRHHTLTDTLNINGSQINLIGKSADNLLNPYDIKTNHSDVVAEIRSRIVADKRRIGADTVRRSLYGGRSLHPTRMRCRLQNNGLNWNVVVRRISKAGTNYYNLRYNLALRFVEGGYSLQRL</sequence>
<evidence type="ECO:0000313" key="3">
    <source>
        <dbReference type="Proteomes" id="UP001285908"/>
    </source>
</evidence>
<dbReference type="RefSeq" id="XP_062694684.1">
    <property type="nucleotide sequence ID" value="XM_062840116.1"/>
</dbReference>
<protein>
    <submittedName>
        <fullName evidence="2">Uncharacterized protein</fullName>
    </submittedName>
</protein>
<dbReference type="Proteomes" id="UP001285908">
    <property type="component" value="Unassembled WGS sequence"/>
</dbReference>
<dbReference type="EMBL" id="JAULSX010000003">
    <property type="protein sequence ID" value="KAK3495255.1"/>
    <property type="molecule type" value="Genomic_DNA"/>
</dbReference>
<keyword evidence="3" id="KW-1185">Reference proteome</keyword>
<gene>
    <name evidence="2" type="ORF">B0T23DRAFT_428161</name>
</gene>
<reference evidence="2 3" key="1">
    <citation type="journal article" date="2023" name="Mol. Phylogenet. Evol.">
        <title>Genome-scale phylogeny and comparative genomics of the fungal order Sordariales.</title>
        <authorList>
            <person name="Hensen N."/>
            <person name="Bonometti L."/>
            <person name="Westerberg I."/>
            <person name="Brannstrom I.O."/>
            <person name="Guillou S."/>
            <person name="Cros-Aarteil S."/>
            <person name="Calhoun S."/>
            <person name="Haridas S."/>
            <person name="Kuo A."/>
            <person name="Mondo S."/>
            <person name="Pangilinan J."/>
            <person name="Riley R."/>
            <person name="LaButti K."/>
            <person name="Andreopoulos B."/>
            <person name="Lipzen A."/>
            <person name="Chen C."/>
            <person name="Yan M."/>
            <person name="Daum C."/>
            <person name="Ng V."/>
            <person name="Clum A."/>
            <person name="Steindorff A."/>
            <person name="Ohm R.A."/>
            <person name="Martin F."/>
            <person name="Silar P."/>
            <person name="Natvig D.O."/>
            <person name="Lalanne C."/>
            <person name="Gautier V."/>
            <person name="Ament-Velasquez S.L."/>
            <person name="Kruys A."/>
            <person name="Hutchinson M.I."/>
            <person name="Powell A.J."/>
            <person name="Barry K."/>
            <person name="Miller A.N."/>
            <person name="Grigoriev I.V."/>
            <person name="Debuchy R."/>
            <person name="Gladieux P."/>
            <person name="Hiltunen Thoren M."/>
            <person name="Johannesson H."/>
        </authorList>
    </citation>
    <scope>NUCLEOTIDE SEQUENCE [LARGE SCALE GENOMIC DNA]</scope>
    <source>
        <strain evidence="2 3">FGSC 10403</strain>
    </source>
</reference>
<evidence type="ECO:0000313" key="2">
    <source>
        <dbReference type="EMBL" id="KAK3495255.1"/>
    </source>
</evidence>
<dbReference type="AlphaFoldDB" id="A0AAJ0MSX4"/>
<accession>A0AAJ0MSX4</accession>
<organism evidence="2 3">
    <name type="scientific">Neurospora hispaniola</name>
    <dbReference type="NCBI Taxonomy" id="588809"/>
    <lineage>
        <taxon>Eukaryota</taxon>
        <taxon>Fungi</taxon>
        <taxon>Dikarya</taxon>
        <taxon>Ascomycota</taxon>
        <taxon>Pezizomycotina</taxon>
        <taxon>Sordariomycetes</taxon>
        <taxon>Sordariomycetidae</taxon>
        <taxon>Sordariales</taxon>
        <taxon>Sordariaceae</taxon>
        <taxon>Neurospora</taxon>
    </lineage>
</organism>